<proteinExistence type="predicted"/>
<dbReference type="InterPro" id="IPR032710">
    <property type="entry name" value="NTF2-like_dom_sf"/>
</dbReference>
<dbReference type="SUPFAM" id="SSF54427">
    <property type="entry name" value="NTF2-like"/>
    <property type="match status" value="1"/>
</dbReference>
<organism evidence="2 3">
    <name type="scientific">Aurantiacibacter sediminis</name>
    <dbReference type="NCBI Taxonomy" id="2793064"/>
    <lineage>
        <taxon>Bacteria</taxon>
        <taxon>Pseudomonadati</taxon>
        <taxon>Pseudomonadota</taxon>
        <taxon>Alphaproteobacteria</taxon>
        <taxon>Sphingomonadales</taxon>
        <taxon>Erythrobacteraceae</taxon>
        <taxon>Aurantiacibacter</taxon>
    </lineage>
</organism>
<gene>
    <name evidence="2" type="ORF">I5L03_06910</name>
</gene>
<sequence>MPDMAAKLEILETLARTNRAADEKNVSETAKYYTDDGFIEGDMQASAGSFESELKQIYDNEPGLKRHVGTNHIFTDNGDTVLVNSLLTVLDGEEQPSVVATADIEDELTHSDGMWKIVRHRVEMDPATKKMMAEQQG</sequence>
<reference evidence="2 3" key="1">
    <citation type="submission" date="2020-11" db="EMBL/GenBank/DDBJ databases">
        <title>Erythrobacter sediminis sp. nov., a marine bacterium from a tidal flat of Garorim Bay.</title>
        <authorList>
            <person name="Kim D."/>
            <person name="Yoo Y."/>
            <person name="Kim J.-J."/>
        </authorList>
    </citation>
    <scope>NUCLEOTIDE SEQUENCE [LARGE SCALE GENOMIC DNA]</scope>
    <source>
        <strain evidence="2 3">JGD-13</strain>
    </source>
</reference>
<comment type="caution">
    <text evidence="2">The sequence shown here is derived from an EMBL/GenBank/DDBJ whole genome shotgun (WGS) entry which is preliminary data.</text>
</comment>
<protein>
    <submittedName>
        <fullName evidence="2">Nuclear transport factor 2 family protein</fullName>
    </submittedName>
</protein>
<keyword evidence="3" id="KW-1185">Reference proteome</keyword>
<evidence type="ECO:0000313" key="2">
    <source>
        <dbReference type="EMBL" id="MBH5322314.1"/>
    </source>
</evidence>
<dbReference type="Proteomes" id="UP000602442">
    <property type="component" value="Unassembled WGS sequence"/>
</dbReference>
<dbReference type="Gene3D" id="3.10.450.50">
    <property type="match status" value="1"/>
</dbReference>
<dbReference type="EMBL" id="JAEANY010000002">
    <property type="protein sequence ID" value="MBH5322314.1"/>
    <property type="molecule type" value="Genomic_DNA"/>
</dbReference>
<feature type="domain" description="SnoaL-like" evidence="1">
    <location>
        <begin position="4"/>
        <end position="119"/>
    </location>
</feature>
<evidence type="ECO:0000259" key="1">
    <source>
        <dbReference type="Pfam" id="PF13577"/>
    </source>
</evidence>
<dbReference type="Pfam" id="PF13577">
    <property type="entry name" value="SnoaL_4"/>
    <property type="match status" value="1"/>
</dbReference>
<dbReference type="InterPro" id="IPR037401">
    <property type="entry name" value="SnoaL-like"/>
</dbReference>
<accession>A0ABS0N2X6</accession>
<evidence type="ECO:0000313" key="3">
    <source>
        <dbReference type="Proteomes" id="UP000602442"/>
    </source>
</evidence>
<name>A0ABS0N2X6_9SPHN</name>